<dbReference type="EMBL" id="DVHC01000012">
    <property type="protein sequence ID" value="HIR58591.1"/>
    <property type="molecule type" value="Genomic_DNA"/>
</dbReference>
<gene>
    <name evidence="7" type="ORF">IAB38_00925</name>
</gene>
<sequence length="494" mass="57731">MTKKLPAHITKTASGKFRVRYQKSTKFPIDYDESFDTLDEAIKANEKYLAKNTLGMHDEVKHIGFSDACDEYLEWLRNKTKKPAPQTITSYKKYIGILKIAIGNVDIVNINSIFLTKILAKEKERPKRGNGKRQGGTISSNTLHHEYSMLSILFNRFCRWNWLKINPMDDVEEPDFTVKEVVVPEFEELDDIKNKIMKAKIRDRLQYLYALFGGLRAEEVAGQHLDRDIDRERMLVRVITVIVRDENGNWIEDKPKSESSVRKIPMPEEFFDVLDEYLVYRENFIKYLKIKNPNYKEIPNLFLNQYGGFYRPPRISRTWGEFRIREGIDLDITFHGIRHYYLTNQMNYNPKLTERDVQDLAGHADLRTTRGYVHASKKKIEKYATSIFNSFSKESLFKNGYDVLTIPVEHVASIIIGKAELSKLEDLKVTLEVISNEKVDFFNLSSIIDKSKNYLITNMPSLGNIEKYKYGELSNEEILEKVKRQFGKEIQIEI</sequence>
<dbReference type="Pfam" id="PF00589">
    <property type="entry name" value="Phage_integrase"/>
    <property type="match status" value="1"/>
</dbReference>
<dbReference type="PANTHER" id="PTHR30349">
    <property type="entry name" value="PHAGE INTEGRASE-RELATED"/>
    <property type="match status" value="1"/>
</dbReference>
<reference evidence="7" key="2">
    <citation type="journal article" date="2021" name="PeerJ">
        <title>Extensive microbial diversity within the chicken gut microbiome revealed by metagenomics and culture.</title>
        <authorList>
            <person name="Gilroy R."/>
            <person name="Ravi A."/>
            <person name="Getino M."/>
            <person name="Pursley I."/>
            <person name="Horton D.L."/>
            <person name="Alikhan N.F."/>
            <person name="Baker D."/>
            <person name="Gharbi K."/>
            <person name="Hall N."/>
            <person name="Watson M."/>
            <person name="Adriaenssens E.M."/>
            <person name="Foster-Nyarko E."/>
            <person name="Jarju S."/>
            <person name="Secka A."/>
            <person name="Antonio M."/>
            <person name="Oren A."/>
            <person name="Chaudhuri R.R."/>
            <person name="La Ragione R."/>
            <person name="Hildebrand F."/>
            <person name="Pallen M.J."/>
        </authorList>
    </citation>
    <scope>NUCLEOTIDE SEQUENCE</scope>
    <source>
        <strain evidence="7">CHK184-20233</strain>
    </source>
</reference>
<dbReference type="PROSITE" id="PS51900">
    <property type="entry name" value="CB"/>
    <property type="match status" value="1"/>
</dbReference>
<dbReference type="InterPro" id="IPR011010">
    <property type="entry name" value="DNA_brk_join_enz"/>
</dbReference>
<dbReference type="Gene3D" id="1.10.150.130">
    <property type="match status" value="1"/>
</dbReference>
<accession>A0A9D1DTG0</accession>
<dbReference type="GO" id="GO:0006310">
    <property type="term" value="P:DNA recombination"/>
    <property type="evidence" value="ECO:0007669"/>
    <property type="project" value="UniProtKB-KW"/>
</dbReference>
<comment type="caution">
    <text evidence="7">The sequence shown here is derived from an EMBL/GenBank/DDBJ whole genome shotgun (WGS) entry which is preliminary data.</text>
</comment>
<evidence type="ECO:0000256" key="4">
    <source>
        <dbReference type="PROSITE-ProRule" id="PRU01248"/>
    </source>
</evidence>
<dbReference type="InterPro" id="IPR002104">
    <property type="entry name" value="Integrase_catalytic"/>
</dbReference>
<dbReference type="GO" id="GO:0003677">
    <property type="term" value="F:DNA binding"/>
    <property type="evidence" value="ECO:0007669"/>
    <property type="project" value="UniProtKB-UniRule"/>
</dbReference>
<dbReference type="InterPro" id="IPR010998">
    <property type="entry name" value="Integrase_recombinase_N"/>
</dbReference>
<evidence type="ECO:0000313" key="7">
    <source>
        <dbReference type="EMBL" id="HIR58591.1"/>
    </source>
</evidence>
<proteinExistence type="inferred from homology"/>
<organism evidence="7 8">
    <name type="scientific">Candidatus Onthousia excrementipullorum</name>
    <dbReference type="NCBI Taxonomy" id="2840884"/>
    <lineage>
        <taxon>Bacteria</taxon>
        <taxon>Bacillati</taxon>
        <taxon>Bacillota</taxon>
        <taxon>Bacilli</taxon>
        <taxon>Candidatus Onthousia</taxon>
    </lineage>
</organism>
<dbReference type="InterPro" id="IPR013762">
    <property type="entry name" value="Integrase-like_cat_sf"/>
</dbReference>
<evidence type="ECO:0000256" key="2">
    <source>
        <dbReference type="ARBA" id="ARBA00023125"/>
    </source>
</evidence>
<feature type="domain" description="Core-binding (CB)" evidence="6">
    <location>
        <begin position="63"/>
        <end position="158"/>
    </location>
</feature>
<dbReference type="SUPFAM" id="SSF56349">
    <property type="entry name" value="DNA breaking-rejoining enzymes"/>
    <property type="match status" value="1"/>
</dbReference>
<evidence type="ECO:0000259" key="5">
    <source>
        <dbReference type="PROSITE" id="PS51898"/>
    </source>
</evidence>
<dbReference type="PANTHER" id="PTHR30349:SF41">
    <property type="entry name" value="INTEGRASE_RECOMBINASE PROTEIN MJ0367-RELATED"/>
    <property type="match status" value="1"/>
</dbReference>
<feature type="domain" description="Tyr recombinase" evidence="5">
    <location>
        <begin position="172"/>
        <end position="385"/>
    </location>
</feature>
<protein>
    <submittedName>
        <fullName evidence="7">Tyrosine-type recombinase/integrase</fullName>
    </submittedName>
</protein>
<evidence type="ECO:0000313" key="8">
    <source>
        <dbReference type="Proteomes" id="UP000824232"/>
    </source>
</evidence>
<dbReference type="GO" id="GO:0015074">
    <property type="term" value="P:DNA integration"/>
    <property type="evidence" value="ECO:0007669"/>
    <property type="project" value="InterPro"/>
</dbReference>
<dbReference type="Gene3D" id="1.10.443.10">
    <property type="entry name" value="Intergrase catalytic core"/>
    <property type="match status" value="1"/>
</dbReference>
<keyword evidence="2 4" id="KW-0238">DNA-binding</keyword>
<keyword evidence="3" id="KW-0233">DNA recombination</keyword>
<dbReference type="InterPro" id="IPR044068">
    <property type="entry name" value="CB"/>
</dbReference>
<dbReference type="PROSITE" id="PS51898">
    <property type="entry name" value="TYR_RECOMBINASE"/>
    <property type="match status" value="1"/>
</dbReference>
<evidence type="ECO:0000256" key="1">
    <source>
        <dbReference type="ARBA" id="ARBA00008857"/>
    </source>
</evidence>
<dbReference type="InterPro" id="IPR050090">
    <property type="entry name" value="Tyrosine_recombinase_XerCD"/>
</dbReference>
<name>A0A9D1DTG0_9FIRM</name>
<evidence type="ECO:0000256" key="3">
    <source>
        <dbReference type="ARBA" id="ARBA00023172"/>
    </source>
</evidence>
<dbReference type="Proteomes" id="UP000824232">
    <property type="component" value="Unassembled WGS sequence"/>
</dbReference>
<reference evidence="7" key="1">
    <citation type="submission" date="2020-10" db="EMBL/GenBank/DDBJ databases">
        <authorList>
            <person name="Gilroy R."/>
        </authorList>
    </citation>
    <scope>NUCLEOTIDE SEQUENCE</scope>
    <source>
        <strain evidence="7">CHK184-20233</strain>
    </source>
</reference>
<dbReference type="AlphaFoldDB" id="A0A9D1DTG0"/>
<comment type="similarity">
    <text evidence="1">Belongs to the 'phage' integrase family.</text>
</comment>
<evidence type="ECO:0000259" key="6">
    <source>
        <dbReference type="PROSITE" id="PS51900"/>
    </source>
</evidence>